<dbReference type="EMBL" id="GG730055">
    <property type="protein sequence ID" value="EEZ92685.1"/>
    <property type="molecule type" value="Genomic_DNA"/>
</dbReference>
<feature type="compositionally biased region" description="Basic and acidic residues" evidence="1">
    <location>
        <begin position="120"/>
        <end position="129"/>
    </location>
</feature>
<feature type="compositionally biased region" description="Polar residues" evidence="1">
    <location>
        <begin position="106"/>
        <end position="118"/>
    </location>
</feature>
<dbReference type="SUPFAM" id="SSF46785">
    <property type="entry name" value="Winged helix' DNA-binding domain"/>
    <property type="match status" value="1"/>
</dbReference>
<proteinExistence type="predicted"/>
<dbReference type="AlphaFoldDB" id="D2EG32"/>
<sequence length="129" mass="15025">MAKETAPAWLVKRYMKLWERFKDKDFSFEEAQKTLKEDGKFLSVILSEMKKEGWLTLELDPEDARKRLYRLNSLVDVMTKTAEKSLSVFRNEDSETFQRVSINIGGNVTSGRDTNVESSIKPDENKKKK</sequence>
<protein>
    <submittedName>
        <fullName evidence="2">Uncharacterized protein</fullName>
    </submittedName>
</protein>
<dbReference type="InterPro" id="IPR036390">
    <property type="entry name" value="WH_DNA-bd_sf"/>
</dbReference>
<accession>D2EG32</accession>
<evidence type="ECO:0000313" key="3">
    <source>
        <dbReference type="Proteomes" id="UP000009375"/>
    </source>
</evidence>
<evidence type="ECO:0000256" key="1">
    <source>
        <dbReference type="SAM" id="MobiDB-lite"/>
    </source>
</evidence>
<feature type="region of interest" description="Disordered" evidence="1">
    <location>
        <begin position="106"/>
        <end position="129"/>
    </location>
</feature>
<organism evidence="2 3">
    <name type="scientific">Candidatus Parvarchaeum acidiphilum ARMAN-4</name>
    <dbReference type="NCBI Taxonomy" id="662760"/>
    <lineage>
        <taxon>Archaea</taxon>
        <taxon>Candidatus Parvarchaeota</taxon>
        <taxon>Candidatus Parvarchaeum</taxon>
    </lineage>
</organism>
<name>D2EG32_PARA4</name>
<reference evidence="2 3" key="1">
    <citation type="journal article" date="2010" name="Proc. Natl. Acad. Sci. U.S.A.">
        <title>Enigmatic, ultrasmall, uncultivated Archaea.</title>
        <authorList>
            <person name="Baker B.J."/>
            <person name="Comolli L.R."/>
            <person name="Dick G.J."/>
            <person name="Hauser L.J."/>
            <person name="Hyatt D."/>
            <person name="Dill B.D."/>
            <person name="Land M.L."/>
            <person name="Verberkmoes N.C."/>
            <person name="Hettich R.L."/>
            <person name="Banfield J.F."/>
        </authorList>
    </citation>
    <scope>NUCLEOTIDE SEQUENCE [LARGE SCALE GENOMIC DNA]</scope>
</reference>
<gene>
    <name evidence="2" type="ORF">BJBARM4_0715</name>
</gene>
<evidence type="ECO:0000313" key="2">
    <source>
        <dbReference type="EMBL" id="EEZ92685.1"/>
    </source>
</evidence>
<dbReference type="Proteomes" id="UP000009375">
    <property type="component" value="Unassembled WGS sequence"/>
</dbReference>